<organism evidence="1 2">
    <name type="scientific">Vaccinium darrowii</name>
    <dbReference type="NCBI Taxonomy" id="229202"/>
    <lineage>
        <taxon>Eukaryota</taxon>
        <taxon>Viridiplantae</taxon>
        <taxon>Streptophyta</taxon>
        <taxon>Embryophyta</taxon>
        <taxon>Tracheophyta</taxon>
        <taxon>Spermatophyta</taxon>
        <taxon>Magnoliopsida</taxon>
        <taxon>eudicotyledons</taxon>
        <taxon>Gunneridae</taxon>
        <taxon>Pentapetalae</taxon>
        <taxon>asterids</taxon>
        <taxon>Ericales</taxon>
        <taxon>Ericaceae</taxon>
        <taxon>Vaccinioideae</taxon>
        <taxon>Vaccinieae</taxon>
        <taxon>Vaccinium</taxon>
    </lineage>
</organism>
<reference evidence="1 2" key="1">
    <citation type="journal article" date="2021" name="Hortic Res">
        <title>High-quality reference genome and annotation aids understanding of berry development for evergreen blueberry (Vaccinium darrowii).</title>
        <authorList>
            <person name="Yu J."/>
            <person name="Hulse-Kemp A.M."/>
            <person name="Babiker E."/>
            <person name="Staton M."/>
        </authorList>
    </citation>
    <scope>NUCLEOTIDE SEQUENCE [LARGE SCALE GENOMIC DNA]</scope>
    <source>
        <strain evidence="2">cv. NJ 8807/NJ 8810</strain>
        <tissue evidence="1">Young leaf</tissue>
    </source>
</reference>
<evidence type="ECO:0000313" key="2">
    <source>
        <dbReference type="Proteomes" id="UP000828048"/>
    </source>
</evidence>
<keyword evidence="2" id="KW-1185">Reference proteome</keyword>
<evidence type="ECO:0000313" key="1">
    <source>
        <dbReference type="EMBL" id="KAH7859455.1"/>
    </source>
</evidence>
<name>A0ACB7Z1T3_9ERIC</name>
<protein>
    <submittedName>
        <fullName evidence="1">Uncharacterized protein</fullName>
    </submittedName>
</protein>
<sequence>MDDSEKESEKARMLAGVREGSWADLPTDQLFSVFLVFIFLVRTTKVFHPLCHDSVIMHIPHELCGVVPLSSREGWLLMSKGQWSIFLFNPVANAVIRLPDLPDDYHFQGMVFTACPTSSNCAVVGIRGDLDMDFSMSMIRRGEDRWKVSRVTNDLPSSLSRGNIVFHRGDFYCIGKDGNVVLINPNEANWRVVENPYRQPNAMLHIVSFWWNAKVSYF</sequence>
<gene>
    <name evidence="1" type="ORF">Vadar_001280</name>
</gene>
<proteinExistence type="predicted"/>
<accession>A0ACB7Z1T3</accession>
<comment type="caution">
    <text evidence="1">The sequence shown here is derived from an EMBL/GenBank/DDBJ whole genome shotgun (WGS) entry which is preliminary data.</text>
</comment>
<dbReference type="EMBL" id="CM037154">
    <property type="protein sequence ID" value="KAH7859455.1"/>
    <property type="molecule type" value="Genomic_DNA"/>
</dbReference>
<dbReference type="Proteomes" id="UP000828048">
    <property type="component" value="Chromosome 4"/>
</dbReference>